<feature type="active site" description="Charge relay system" evidence="9">
    <location>
        <position position="348"/>
    </location>
</feature>
<gene>
    <name evidence="9" type="primary">pepX</name>
    <name evidence="12" type="ORF">JOC31_000073</name>
</gene>
<evidence type="ECO:0000256" key="1">
    <source>
        <dbReference type="ARBA" id="ARBA00000123"/>
    </source>
</evidence>
<dbReference type="Gene3D" id="3.40.50.1820">
    <property type="entry name" value="alpha/beta hydrolase"/>
    <property type="match status" value="1"/>
</dbReference>
<dbReference type="NCBIfam" id="NF003783">
    <property type="entry name" value="PRK05371.1-4"/>
    <property type="match status" value="1"/>
</dbReference>
<dbReference type="InterPro" id="IPR013736">
    <property type="entry name" value="Xaa-Pro_dipept_C"/>
</dbReference>
<dbReference type="SMART" id="SM00939">
    <property type="entry name" value="PepX_C"/>
    <property type="match status" value="1"/>
</dbReference>
<evidence type="ECO:0000256" key="5">
    <source>
        <dbReference type="ARBA" id="ARBA00022438"/>
    </source>
</evidence>
<comment type="function">
    <text evidence="2 9">Removes N-terminal dipeptides sequentially from polypeptides having unsubstituted N-termini provided that the penultimate residue is proline.</text>
</comment>
<dbReference type="SUPFAM" id="SSF49785">
    <property type="entry name" value="Galactose-binding domain-like"/>
    <property type="match status" value="1"/>
</dbReference>
<dbReference type="InterPro" id="IPR029058">
    <property type="entry name" value="AB_hydrolase_fold"/>
</dbReference>
<dbReference type="Pfam" id="PF02129">
    <property type="entry name" value="Peptidase_S15"/>
    <property type="match status" value="1"/>
</dbReference>
<dbReference type="Pfam" id="PF08530">
    <property type="entry name" value="PepX_C"/>
    <property type="match status" value="1"/>
</dbReference>
<evidence type="ECO:0000313" key="13">
    <source>
        <dbReference type="Proteomes" id="UP000809081"/>
    </source>
</evidence>
<evidence type="ECO:0000256" key="6">
    <source>
        <dbReference type="ARBA" id="ARBA00022670"/>
    </source>
</evidence>
<dbReference type="Pfam" id="PF09168">
    <property type="entry name" value="PepX_N"/>
    <property type="match status" value="1"/>
</dbReference>
<dbReference type="Proteomes" id="UP000809081">
    <property type="component" value="Unassembled WGS sequence"/>
</dbReference>
<dbReference type="SUPFAM" id="SSF81761">
    <property type="entry name" value="X-Prolyl dipeptidyl aminopeptidase PepX, N-terminal domain"/>
    <property type="match status" value="1"/>
</dbReference>
<evidence type="ECO:0000259" key="10">
    <source>
        <dbReference type="SMART" id="SM00939"/>
    </source>
</evidence>
<evidence type="ECO:0000256" key="3">
    <source>
        <dbReference type="ARBA" id="ARBA00010819"/>
    </source>
</evidence>
<keyword evidence="8 9" id="KW-0720">Serine protease</keyword>
<dbReference type="InterPro" id="IPR000383">
    <property type="entry name" value="Xaa-Pro-like_dom"/>
</dbReference>
<dbReference type="EMBL" id="JAFBEI010000001">
    <property type="protein sequence ID" value="MBM7635282.1"/>
    <property type="molecule type" value="Genomic_DNA"/>
</dbReference>
<keyword evidence="5 9" id="KW-0031">Aminopeptidase</keyword>
<evidence type="ECO:0000256" key="7">
    <source>
        <dbReference type="ARBA" id="ARBA00022801"/>
    </source>
</evidence>
<dbReference type="GO" id="GO:0008239">
    <property type="term" value="F:dipeptidyl-peptidase activity"/>
    <property type="evidence" value="ECO:0007669"/>
    <property type="project" value="UniProtKB-EC"/>
</dbReference>
<keyword evidence="13" id="KW-1185">Reference proteome</keyword>
<comment type="catalytic activity">
    <reaction evidence="1 9">
        <text>Hydrolyzes Xaa-Pro-|- bonds to release unblocked, N-terminal dipeptides from substrates including Ala-Pro-|-p-nitroanilide and (sequentially) Tyr-Pro-|-Phe-Pro-|-Gly-Pro-|-Ile.</text>
        <dbReference type="EC" id="3.4.14.11"/>
    </reaction>
</comment>
<dbReference type="HAMAP" id="MF_00698">
    <property type="entry name" value="Aminopeptidase_S15"/>
    <property type="match status" value="1"/>
</dbReference>
<name>A0ABS2PJ25_9STRE</name>
<accession>A0ABS2PJ25</accession>
<dbReference type="InterPro" id="IPR008979">
    <property type="entry name" value="Galactose-bd-like_sf"/>
</dbReference>
<dbReference type="RefSeq" id="WP_205016236.1">
    <property type="nucleotide sequence ID" value="NZ_JAFBEI010000001.1"/>
</dbReference>
<keyword evidence="7 9" id="KW-0378">Hydrolase</keyword>
<dbReference type="Gene3D" id="2.60.120.260">
    <property type="entry name" value="Galactose-binding domain-like"/>
    <property type="match status" value="1"/>
</dbReference>
<dbReference type="Gene3D" id="1.10.246.70">
    <property type="match status" value="1"/>
</dbReference>
<dbReference type="InterPro" id="IPR015251">
    <property type="entry name" value="PepX_N_dom"/>
</dbReference>
<dbReference type="SMART" id="SM00940">
    <property type="entry name" value="PepX_N"/>
    <property type="match status" value="1"/>
</dbReference>
<reference evidence="12 13" key="1">
    <citation type="submission" date="2021-01" db="EMBL/GenBank/DDBJ databases">
        <title>Genomic Encyclopedia of Type Strains, Phase IV (KMG-IV): sequencing the most valuable type-strain genomes for metagenomic binning, comparative biology and taxonomic classification.</title>
        <authorList>
            <person name="Goeker M."/>
        </authorList>
    </citation>
    <scope>NUCLEOTIDE SEQUENCE [LARGE SCALE GENOMIC DNA]</scope>
    <source>
        <strain evidence="12 13">DSM 27513</strain>
    </source>
</reference>
<feature type="active site" description="Charge relay system" evidence="9">
    <location>
        <position position="468"/>
    </location>
</feature>
<dbReference type="InterPro" id="IPR036313">
    <property type="entry name" value="PepX_N_dom_sf"/>
</dbReference>
<evidence type="ECO:0000256" key="4">
    <source>
        <dbReference type="ARBA" id="ARBA00011738"/>
    </source>
</evidence>
<comment type="similarity">
    <text evidence="3 9">Belongs to the peptidase S15 family.</text>
</comment>
<feature type="active site" description="Charge relay system" evidence="9">
    <location>
        <position position="498"/>
    </location>
</feature>
<evidence type="ECO:0000256" key="8">
    <source>
        <dbReference type="ARBA" id="ARBA00022825"/>
    </source>
</evidence>
<comment type="subcellular location">
    <subcellularLocation>
        <location evidence="9">Cytoplasm</location>
    </subcellularLocation>
</comment>
<feature type="domain" description="Xaa-Pro dipeptidyl-peptidase C-terminal" evidence="10">
    <location>
        <begin position="514"/>
        <end position="754"/>
    </location>
</feature>
<evidence type="ECO:0000259" key="11">
    <source>
        <dbReference type="SMART" id="SM00940"/>
    </source>
</evidence>
<keyword evidence="9" id="KW-0963">Cytoplasm</keyword>
<feature type="domain" description="X-Prolyl dipeptidyl aminopeptidase PepX N-terminal" evidence="11">
    <location>
        <begin position="1"/>
        <end position="143"/>
    </location>
</feature>
<dbReference type="InterPro" id="IPR008252">
    <property type="entry name" value="Pept_S15_Xpro"/>
</dbReference>
<sequence>MRYNQFSYIKTSLEDAVKELNSLGFEVSLDFSDKKNLELFVRKTFFNYKNTDYALAQWIADWDTDLLTFFQSERELDSTVFQMVALQLLGFIPNVDFTNLESYLQDINFPISETHIILQLHHLLACKSLAGATLIDQLVSKGLLPVSNDYFFFNGKSLATFDTNNLIREVVYVDSQIDSDGDGQTDLVKVNILRPKTHYKLASTMTASPYHQGVNEPASDKRTHQMEGELEVKTATKISLHEATQPKLIKEVNKADLVTESEESFSHCSSYTLNDYFLARGLANIYVSGIGTLNSQGLMTSGDYQQVQAYKAVIDWLNGRAIAYTDHSRQRSIEANWASGKVVTTGLSYLGTMSNALATTGVDGLELVIAEAGISSWYDYYRENGLVCSPGGYPGEDLDTLTEFTYSRALLAGEYLRQQKHYQKYLDHLSLAIDRQTGDYNQFWHDRNYLPQADKVKAEVVFTHGSQDWNVKPIHVFNMFNALPSNLKKHLFFHNGSHVYMNAWQSIDFRESMNALISQKLLGYTSNFQLPAIIWQNNRTEQTWQILDHFGGDSTYHTIPLSSPDTLISNHYNEEKFARYSKHYQGFKADLVAQKANAISIDITLDKDLLINGRIKLNLTLKSSESKGLLSAQLLEIGTQKYLQPIPAITGRGSVDNGRHFKEEPLRELPFSQAENRLITKGHLNLQNRHDLLTIEDISKDEWMTIEFELQPTIYQLTKENTLRLVLYTTDFEHTVRDNSDYTLRLDWTEAQLLLPLN</sequence>
<organism evidence="12 13">
    <name type="scientific">Streptococcus saliviloxodontae</name>
    <dbReference type="NCBI Taxonomy" id="1349416"/>
    <lineage>
        <taxon>Bacteria</taxon>
        <taxon>Bacillati</taxon>
        <taxon>Bacillota</taxon>
        <taxon>Bacilli</taxon>
        <taxon>Lactobacillales</taxon>
        <taxon>Streptococcaceae</taxon>
        <taxon>Streptococcus</taxon>
    </lineage>
</organism>
<dbReference type="PRINTS" id="PR00923">
    <property type="entry name" value="LACTOPTASE"/>
</dbReference>
<proteinExistence type="inferred from homology"/>
<comment type="caution">
    <text evidence="12">The sequence shown here is derived from an EMBL/GenBank/DDBJ whole genome shotgun (WGS) entry which is preliminary data.</text>
</comment>
<evidence type="ECO:0000256" key="9">
    <source>
        <dbReference type="HAMAP-Rule" id="MF_00698"/>
    </source>
</evidence>
<dbReference type="EC" id="3.4.14.11" evidence="9"/>
<evidence type="ECO:0000256" key="2">
    <source>
        <dbReference type="ARBA" id="ARBA00003997"/>
    </source>
</evidence>
<comment type="subunit">
    <text evidence="4 9">Homodimer.</text>
</comment>
<protein>
    <recommendedName>
        <fullName evidence="9">Xaa-Pro dipeptidyl-peptidase</fullName>
        <ecNumber evidence="9">3.4.14.11</ecNumber>
    </recommendedName>
    <alternativeName>
        <fullName evidence="9">X-Pro dipeptidyl-peptidase</fullName>
    </alternativeName>
    <alternativeName>
        <fullName evidence="9">X-prolyl-dipeptidyl aminopeptidase</fullName>
        <shortName evidence="9">X-PDAP</shortName>
    </alternativeName>
</protein>
<keyword evidence="6 9" id="KW-0645">Protease</keyword>
<evidence type="ECO:0000313" key="12">
    <source>
        <dbReference type="EMBL" id="MBM7635282.1"/>
    </source>
</evidence>
<dbReference type="SUPFAM" id="SSF53474">
    <property type="entry name" value="alpha/beta-Hydrolases"/>
    <property type="match status" value="1"/>
</dbReference>